<evidence type="ECO:0000313" key="2">
    <source>
        <dbReference type="Proteomes" id="UP000230611"/>
    </source>
</evidence>
<accession>A0A2M8AF90</accession>
<reference evidence="2" key="1">
    <citation type="submission" date="2017-09" db="EMBL/GenBank/DDBJ databases">
        <title>Depth-based differentiation of microbial function through sediment-hosted aquifers and enrichment of novel symbionts in the deep terrestrial subsurface.</title>
        <authorList>
            <person name="Probst A.J."/>
            <person name="Ladd B."/>
            <person name="Jarett J.K."/>
            <person name="Geller-Mcgrath D.E."/>
            <person name="Sieber C.M.K."/>
            <person name="Emerson J.B."/>
            <person name="Anantharaman K."/>
            <person name="Thomas B.C."/>
            <person name="Malmstrom R."/>
            <person name="Stieglmeier M."/>
            <person name="Klingl A."/>
            <person name="Woyke T."/>
            <person name="Ryan C.M."/>
            <person name="Banfield J.F."/>
        </authorList>
    </citation>
    <scope>NUCLEOTIDE SEQUENCE [LARGE SCALE GENOMIC DNA]</scope>
</reference>
<dbReference type="AlphaFoldDB" id="A0A2M8AF90"/>
<gene>
    <name evidence="1" type="ORF">CO116_02570</name>
</gene>
<dbReference type="Proteomes" id="UP000230611">
    <property type="component" value="Unassembled WGS sequence"/>
</dbReference>
<comment type="caution">
    <text evidence="1">The sequence shown here is derived from an EMBL/GenBank/DDBJ whole genome shotgun (WGS) entry which is preliminary data.</text>
</comment>
<evidence type="ECO:0000313" key="1">
    <source>
        <dbReference type="EMBL" id="PJB16124.1"/>
    </source>
</evidence>
<organism evidence="1 2">
    <name type="scientific">Candidatus Falkowbacteria bacterium CG_4_9_14_3_um_filter_38_19</name>
    <dbReference type="NCBI Taxonomy" id="1974559"/>
    <lineage>
        <taxon>Bacteria</taxon>
        <taxon>Candidatus Falkowiibacteriota</taxon>
    </lineage>
</organism>
<sequence length="113" mass="13016">MSVNKYIYKFFNLIRKMGIDLHENNDPRVIAMKKEIDKLGKIEFKIEQYPDGSWTAESTNIDGIITGGTNTQDISATIKDAVFTYFEIPPHLCVDSLLRRDNEPVTMRQNIYA</sequence>
<dbReference type="InterPro" id="IPR035069">
    <property type="entry name" value="TTHA1013/TTHA0281-like"/>
</dbReference>
<proteinExistence type="predicted"/>
<protein>
    <submittedName>
        <fullName evidence="1">Uncharacterized protein</fullName>
    </submittedName>
</protein>
<name>A0A2M8AF90_9BACT</name>
<dbReference type="SUPFAM" id="SSF143100">
    <property type="entry name" value="TTHA1013/TTHA0281-like"/>
    <property type="match status" value="1"/>
</dbReference>
<dbReference type="EMBL" id="PFUO01000115">
    <property type="protein sequence ID" value="PJB16124.1"/>
    <property type="molecule type" value="Genomic_DNA"/>
</dbReference>